<evidence type="ECO:0000313" key="3">
    <source>
        <dbReference type="Proteomes" id="UP000078396"/>
    </source>
</evidence>
<evidence type="ECO:0000256" key="1">
    <source>
        <dbReference type="SAM" id="Phobius"/>
    </source>
</evidence>
<keyword evidence="1" id="KW-0812">Transmembrane</keyword>
<dbReference type="OrthoDB" id="5242179at2"/>
<reference evidence="2 3" key="1">
    <citation type="submission" date="2016-04" db="EMBL/GenBank/DDBJ databases">
        <title>Draft Genome Sequences of Staphylococcus capitis Strain H36, S. capitis Strain H65, S. cohnii Strain H62, S. hominis Strain H69, Mycobacterium iranicum Strain H39, Plantibacter sp. Strain H53, Pseudomonas oryzihabitans Strain H72, and Microbacterium sp. Strain H83, isolated from residential settings.</title>
        <authorList>
            <person name="Lymperopoulou D."/>
            <person name="Adams R.I."/>
            <person name="Lindow S."/>
            <person name="Coil D.A."/>
            <person name="Jospin G."/>
            <person name="Eisen J.A."/>
        </authorList>
    </citation>
    <scope>NUCLEOTIDE SEQUENCE [LARGE SCALE GENOMIC DNA]</scope>
    <source>
        <strain evidence="2 3">H39</strain>
    </source>
</reference>
<feature type="transmembrane region" description="Helical" evidence="1">
    <location>
        <begin position="38"/>
        <end position="56"/>
    </location>
</feature>
<feature type="transmembrane region" description="Helical" evidence="1">
    <location>
        <begin position="132"/>
        <end position="156"/>
    </location>
</feature>
<dbReference type="Proteomes" id="UP000078396">
    <property type="component" value="Unassembled WGS sequence"/>
</dbReference>
<comment type="caution">
    <text evidence="2">The sequence shown here is derived from an EMBL/GenBank/DDBJ whole genome shotgun (WGS) entry which is preliminary data.</text>
</comment>
<dbReference type="eggNOG" id="ENOG502ZBG0">
    <property type="taxonomic scope" value="Bacteria"/>
</dbReference>
<feature type="transmembrane region" description="Helical" evidence="1">
    <location>
        <begin position="333"/>
        <end position="351"/>
    </location>
</feature>
<dbReference type="RefSeq" id="WP_064285250.1">
    <property type="nucleotide sequence ID" value="NZ_LWCS01000087.1"/>
</dbReference>
<evidence type="ECO:0000313" key="2">
    <source>
        <dbReference type="EMBL" id="OAN27459.1"/>
    </source>
</evidence>
<organism evidence="2 3">
    <name type="scientific">Mycolicibacterium iranicum</name>
    <name type="common">Mycobacterium iranicum</name>
    <dbReference type="NCBI Taxonomy" id="912594"/>
    <lineage>
        <taxon>Bacteria</taxon>
        <taxon>Bacillati</taxon>
        <taxon>Actinomycetota</taxon>
        <taxon>Actinomycetes</taxon>
        <taxon>Mycobacteriales</taxon>
        <taxon>Mycobacteriaceae</taxon>
        <taxon>Mycolicibacterium</taxon>
    </lineage>
</organism>
<protein>
    <recommendedName>
        <fullName evidence="4">Integral membrane protein</fullName>
    </recommendedName>
</protein>
<gene>
    <name evidence="2" type="ORF">A4X20_11470</name>
</gene>
<accession>A0A178LDY4</accession>
<feature type="transmembrane region" description="Helical" evidence="1">
    <location>
        <begin position="101"/>
        <end position="120"/>
    </location>
</feature>
<feature type="transmembrane region" description="Helical" evidence="1">
    <location>
        <begin position="267"/>
        <end position="298"/>
    </location>
</feature>
<sequence>MSLQKPPDLRPIHDWFLHRGLPLVLTRRVRARKLVQRSAPMVSAVGALTALTMIAADLTGDDPDYGYAARLGVIAVVLVAAPFALEILHRVGTRIGEALRRWAAVLVMAIFVVVMPLTVSGWSRAAAAEAPIFVAISLLAIWLTYLGFGSIALWAFRFAWLQLGALGTLMSRALPLLMLTVVVYFTGELWQLSARMSRERLWQTIGFLSAVALFFMIATIRDEVRALRQDRSEREDPSALLAGTPLESVPTDPAARTPLSKAEQMNVVAVMVVSQAIQVVLFTAGLFAFFLALGIIAIPDDVTVLWSAEETCSVGDPPCAGTWFGIHIPIPQTVVHTSLFVAVLSGLYFTVSTSVDPLYRQRFFEPLIDDSLAGRDAYLEIERRATFTS</sequence>
<dbReference type="AlphaFoldDB" id="A0A178LDY4"/>
<dbReference type="EMBL" id="LWCS01000087">
    <property type="protein sequence ID" value="OAN27459.1"/>
    <property type="molecule type" value="Genomic_DNA"/>
</dbReference>
<proteinExistence type="predicted"/>
<name>A0A178LDY4_MYCIR</name>
<evidence type="ECO:0008006" key="4">
    <source>
        <dbReference type="Google" id="ProtNLM"/>
    </source>
</evidence>
<dbReference type="STRING" id="912594.AWC12_05285"/>
<keyword evidence="1" id="KW-0472">Membrane</keyword>
<keyword evidence="1" id="KW-1133">Transmembrane helix</keyword>
<feature type="transmembrane region" description="Helical" evidence="1">
    <location>
        <begin position="201"/>
        <end position="220"/>
    </location>
</feature>
<feature type="transmembrane region" description="Helical" evidence="1">
    <location>
        <begin position="68"/>
        <end position="89"/>
    </location>
</feature>
<feature type="transmembrane region" description="Helical" evidence="1">
    <location>
        <begin position="163"/>
        <end position="186"/>
    </location>
</feature>